<name>A0AAF3EDA0_9BILA</name>
<dbReference type="InterPro" id="IPR013761">
    <property type="entry name" value="SAM/pointed_sf"/>
</dbReference>
<dbReference type="SUPFAM" id="SSF47769">
    <property type="entry name" value="SAM/Pointed domain"/>
    <property type="match status" value="1"/>
</dbReference>
<evidence type="ECO:0000313" key="3">
    <source>
        <dbReference type="WBParaSite" id="MBELARI_LOCUS11952"/>
    </source>
</evidence>
<dbReference type="InterPro" id="IPR001660">
    <property type="entry name" value="SAM"/>
</dbReference>
<dbReference type="Gene3D" id="1.10.150.50">
    <property type="entry name" value="Transcription Factor, Ets-1"/>
    <property type="match status" value="1"/>
</dbReference>
<dbReference type="GO" id="GO:0009898">
    <property type="term" value="C:cytoplasmic side of plasma membrane"/>
    <property type="evidence" value="ECO:0007669"/>
    <property type="project" value="TreeGrafter"/>
</dbReference>
<dbReference type="Proteomes" id="UP000887575">
    <property type="component" value="Unassembled WGS sequence"/>
</dbReference>
<evidence type="ECO:0000313" key="2">
    <source>
        <dbReference type="Proteomes" id="UP000887575"/>
    </source>
</evidence>
<protein>
    <recommendedName>
        <fullName evidence="1">SAM domain-containing protein</fullName>
    </recommendedName>
</protein>
<dbReference type="PANTHER" id="PTHR20843:SF0">
    <property type="entry name" value="PROTEIN AVEUGLE"/>
    <property type="match status" value="1"/>
</dbReference>
<dbReference type="InterPro" id="IPR052268">
    <property type="entry name" value="SAM_domain-containing_protein"/>
</dbReference>
<sequence>MACPIHLMEKKGRSEGRKQTKHETQSTCPQCGVRRSMSAVQEVYQVVTHRPMCFWTSSDVDEWLRRRRPKLALKYALHLIRHNITGRVLVEMTDVDLQEIGINSFDERQDLLLEILREKLAGDFDEMDKLRTQN</sequence>
<accession>A0AAF3EDA0</accession>
<dbReference type="Pfam" id="PF07647">
    <property type="entry name" value="SAM_2"/>
    <property type="match status" value="1"/>
</dbReference>
<organism evidence="2 3">
    <name type="scientific">Mesorhabditis belari</name>
    <dbReference type="NCBI Taxonomy" id="2138241"/>
    <lineage>
        <taxon>Eukaryota</taxon>
        <taxon>Metazoa</taxon>
        <taxon>Ecdysozoa</taxon>
        <taxon>Nematoda</taxon>
        <taxon>Chromadorea</taxon>
        <taxon>Rhabditida</taxon>
        <taxon>Rhabditina</taxon>
        <taxon>Rhabditomorpha</taxon>
        <taxon>Rhabditoidea</taxon>
        <taxon>Rhabditidae</taxon>
        <taxon>Mesorhabditinae</taxon>
        <taxon>Mesorhabditis</taxon>
    </lineage>
</organism>
<dbReference type="PANTHER" id="PTHR20843">
    <property type="entry name" value="STERILE ALPHA MOTIF DOMAIN CONTAINING PROTEIN 10"/>
    <property type="match status" value="1"/>
</dbReference>
<dbReference type="SMART" id="SM00454">
    <property type="entry name" value="SAM"/>
    <property type="match status" value="1"/>
</dbReference>
<dbReference type="GO" id="GO:0007169">
    <property type="term" value="P:cell surface receptor protein tyrosine kinase signaling pathway"/>
    <property type="evidence" value="ECO:0007669"/>
    <property type="project" value="TreeGrafter"/>
</dbReference>
<dbReference type="WBParaSite" id="MBELARI_LOCUS11952">
    <property type="protein sequence ID" value="MBELARI_LOCUS11952"/>
    <property type="gene ID" value="MBELARI_LOCUS11952"/>
</dbReference>
<evidence type="ECO:0000259" key="1">
    <source>
        <dbReference type="PROSITE" id="PS50105"/>
    </source>
</evidence>
<feature type="domain" description="SAM" evidence="1">
    <location>
        <begin position="55"/>
        <end position="121"/>
    </location>
</feature>
<dbReference type="PROSITE" id="PS50105">
    <property type="entry name" value="SAM_DOMAIN"/>
    <property type="match status" value="1"/>
</dbReference>
<proteinExistence type="predicted"/>
<keyword evidence="2" id="KW-1185">Reference proteome</keyword>
<dbReference type="AlphaFoldDB" id="A0AAF3EDA0"/>
<reference evidence="3" key="1">
    <citation type="submission" date="2024-02" db="UniProtKB">
        <authorList>
            <consortium name="WormBaseParasite"/>
        </authorList>
    </citation>
    <scope>IDENTIFICATION</scope>
</reference>